<keyword evidence="2" id="KW-1133">Transmembrane helix</keyword>
<dbReference type="PANTHER" id="PTHR10566:SF113">
    <property type="entry name" value="PROTEIN ACTIVITY OF BC1 COMPLEX KINASE 7, CHLOROPLASTIC"/>
    <property type="match status" value="1"/>
</dbReference>
<protein>
    <submittedName>
        <fullName evidence="4">ABC transporter substrate-binding protein</fullName>
    </submittedName>
</protein>
<dbReference type="EMBL" id="LYVJ01000003">
    <property type="protein sequence ID" value="OBU69020.1"/>
    <property type="molecule type" value="Genomic_DNA"/>
</dbReference>
<organism evidence="4 5">
    <name type="scientific">Stenotrophomonas maltophilia</name>
    <name type="common">Pseudomonas maltophilia</name>
    <name type="synonym">Xanthomonas maltophilia</name>
    <dbReference type="NCBI Taxonomy" id="40324"/>
    <lineage>
        <taxon>Bacteria</taxon>
        <taxon>Pseudomonadati</taxon>
        <taxon>Pseudomonadota</taxon>
        <taxon>Gammaproteobacteria</taxon>
        <taxon>Lysobacterales</taxon>
        <taxon>Lysobacteraceae</taxon>
        <taxon>Stenotrophomonas</taxon>
        <taxon>Stenotrophomonas maltophilia group</taxon>
    </lineage>
</organism>
<comment type="similarity">
    <text evidence="1">Belongs to the protein kinase superfamily. ADCK protein kinase family.</text>
</comment>
<comment type="caution">
    <text evidence="4">The sequence shown here is derived from an EMBL/GenBank/DDBJ whole genome shotgun (WGS) entry which is preliminary data.</text>
</comment>
<feature type="transmembrane region" description="Helical" evidence="2">
    <location>
        <begin position="525"/>
        <end position="550"/>
    </location>
</feature>
<dbReference type="OrthoDB" id="9795390at2"/>
<feature type="domain" description="Protein kinase" evidence="3">
    <location>
        <begin position="125"/>
        <end position="455"/>
    </location>
</feature>
<evidence type="ECO:0000313" key="4">
    <source>
        <dbReference type="EMBL" id="OBU69020.1"/>
    </source>
</evidence>
<dbReference type="Proteomes" id="UP000092256">
    <property type="component" value="Unassembled WGS sequence"/>
</dbReference>
<gene>
    <name evidence="4" type="ORF">A9K58_04625</name>
</gene>
<name>A0A1A6Y237_STEMA</name>
<dbReference type="PROSITE" id="PS50011">
    <property type="entry name" value="PROTEIN_KINASE_DOM"/>
    <property type="match status" value="1"/>
</dbReference>
<dbReference type="Pfam" id="PF03109">
    <property type="entry name" value="ABC1"/>
    <property type="match status" value="1"/>
</dbReference>
<evidence type="ECO:0000313" key="5">
    <source>
        <dbReference type="Proteomes" id="UP000092256"/>
    </source>
</evidence>
<evidence type="ECO:0000259" key="3">
    <source>
        <dbReference type="PROSITE" id="PS50011"/>
    </source>
</evidence>
<dbReference type="SUPFAM" id="SSF56112">
    <property type="entry name" value="Protein kinase-like (PK-like)"/>
    <property type="match status" value="1"/>
</dbReference>
<dbReference type="AlphaFoldDB" id="A0A1A6Y237"/>
<dbReference type="GO" id="GO:0004672">
    <property type="term" value="F:protein kinase activity"/>
    <property type="evidence" value="ECO:0007669"/>
    <property type="project" value="InterPro"/>
</dbReference>
<feature type="transmembrane region" description="Helical" evidence="2">
    <location>
        <begin position="493"/>
        <end position="513"/>
    </location>
</feature>
<keyword evidence="2" id="KW-0472">Membrane</keyword>
<keyword evidence="2" id="KW-0812">Transmembrane</keyword>
<evidence type="ECO:0000256" key="1">
    <source>
        <dbReference type="ARBA" id="ARBA00009670"/>
    </source>
</evidence>
<evidence type="ECO:0000256" key="2">
    <source>
        <dbReference type="SAM" id="Phobius"/>
    </source>
</evidence>
<reference evidence="4 5" key="1">
    <citation type="submission" date="2016-05" db="EMBL/GenBank/DDBJ databases">
        <title>Draft Genome Sequences of Stenotrophomonas maltophilia Strains Sm32COP, Sm41DVV, Sm46PAILV, SmF3, SmF22, SmSOFb1 and SmCVFa1, Isolated from Different Manures, in France.</title>
        <authorList>
            <person name="Nazaret S."/>
            <person name="Bodilis J."/>
        </authorList>
    </citation>
    <scope>NUCLEOTIDE SEQUENCE [LARGE SCALE GENOMIC DNA]</scope>
    <source>
        <strain evidence="4 5">Sm46PAILV</strain>
    </source>
</reference>
<dbReference type="PANTHER" id="PTHR10566">
    <property type="entry name" value="CHAPERONE-ACTIVITY OF BC1 COMPLEX CABC1 -RELATED"/>
    <property type="match status" value="1"/>
</dbReference>
<dbReference type="InterPro" id="IPR011009">
    <property type="entry name" value="Kinase-like_dom_sf"/>
</dbReference>
<dbReference type="InterPro" id="IPR004147">
    <property type="entry name" value="ABC1_dom"/>
</dbReference>
<accession>A0A1A6Y237</accession>
<dbReference type="InterPro" id="IPR000719">
    <property type="entry name" value="Prot_kinase_dom"/>
</dbReference>
<dbReference type="GO" id="GO:0005524">
    <property type="term" value="F:ATP binding"/>
    <property type="evidence" value="ECO:0007669"/>
    <property type="project" value="InterPro"/>
</dbReference>
<sequence>MSNSPTATGNPPLVKGMNRRSQILRLLMRYRHSGVFSGMNLDAAAGQVETPPDGNPEQFVSDLEALGPTFVKLGQMLSTRPDMVPVEFATALERMQEQVAPLPVERIHAIVEQELGAGVNKLFAAFDPEPLGCASIAQVHRAVLHDGREVAVKVQKPEVAAQLRSDLEVLRSFALAADHLTQVGRRVRLRDWLNEFAKTLMQELDYHAEAENLARFGRHLRPFRRLWVPQPIWDYSSQRVLTMELATGVRVDAISGVRRTEQDMEPLAAALIRGYLDQIFVHGEIHADPHPGNLRVMPDGRLAIFDLGMVAHMPPRLRERLLKILFAAVDGRGEEVADDLISISTRLEAFDEERYLRETGQLIARYAVGGSFSEGRVVLDMVRTATACGLRTPPELSLVGKALLNLETVCRLLAPELDTRRIVERQLQHVMRARLKKSLSAANIASEAMELQQLLRDGPRKLSDIMALLAENRLQMKVTGLEESRLMENLQKIANRVAAGIISAALIMASSLMMKLETGWHVFGYPAIALLLMLIGVVLGLGIVISALLFDRRARAREERGHR</sequence>
<dbReference type="InterPro" id="IPR050154">
    <property type="entry name" value="UbiB_kinase"/>
</dbReference>
<dbReference type="CDD" id="cd05121">
    <property type="entry name" value="ABC1_ADCK3-like"/>
    <property type="match status" value="1"/>
</dbReference>
<proteinExistence type="inferred from homology"/>